<dbReference type="EMBL" id="JAHCDA010000001">
    <property type="protein sequence ID" value="MBS7810578.1"/>
    <property type="molecule type" value="Genomic_DNA"/>
</dbReference>
<evidence type="ECO:0000256" key="2">
    <source>
        <dbReference type="ARBA" id="ARBA00005709"/>
    </source>
</evidence>
<organism evidence="5 6">
    <name type="scientific">Roseococcus pinisoli</name>
    <dbReference type="NCBI Taxonomy" id="2835040"/>
    <lineage>
        <taxon>Bacteria</taxon>
        <taxon>Pseudomonadati</taxon>
        <taxon>Pseudomonadota</taxon>
        <taxon>Alphaproteobacteria</taxon>
        <taxon>Acetobacterales</taxon>
        <taxon>Roseomonadaceae</taxon>
        <taxon>Roseococcus</taxon>
    </lineage>
</organism>
<proteinExistence type="inferred from homology"/>
<keyword evidence="6" id="KW-1185">Reference proteome</keyword>
<evidence type="ECO:0000259" key="4">
    <source>
        <dbReference type="Pfam" id="PF00700"/>
    </source>
</evidence>
<accession>A0ABS5QAW2</accession>
<sequence length="358" mass="37441">MSLDILGNVARDTAVLRARLATLTRQSADGLRSPQLGDLGPEVPRLISLRGEVARREAYSSSMDQALGRTGVMQEALGRLTAIAREFHSTVTTRITSLDPHSLATVQAQARAALTEVAHLLNTQHAGEYLFGGTDLARAPVPDPEGLATGQMAQDVATAIGNLGTADAATVSAATKGVAQSTTAGITPFSAFLTADEALAAADREARRGVPSADGEVIGYGIKANANAAATSAGETTGSWARDLMRGLMSLAALTPAQMTASPLEFDRLVGTIRDGFRSAETALGEEAGALGHVEARMQTARARHGQLSAVMESQLADIQYVDMAETLSLLQATKTTLEASYRAIGTLSELRLVNFLR</sequence>
<dbReference type="InterPro" id="IPR046358">
    <property type="entry name" value="Flagellin_C"/>
</dbReference>
<dbReference type="RefSeq" id="WP_213669190.1">
    <property type="nucleotide sequence ID" value="NZ_JAHCDA010000001.1"/>
</dbReference>
<evidence type="ECO:0000313" key="5">
    <source>
        <dbReference type="EMBL" id="MBS7810578.1"/>
    </source>
</evidence>
<dbReference type="SUPFAM" id="SSF64518">
    <property type="entry name" value="Phase 1 flagellin"/>
    <property type="match status" value="1"/>
</dbReference>
<name>A0ABS5QAW2_9PROT</name>
<comment type="subcellular location">
    <subcellularLocation>
        <location evidence="1">Bacterial flagellum</location>
    </subcellularLocation>
</comment>
<evidence type="ECO:0000313" key="6">
    <source>
        <dbReference type="Proteomes" id="UP000766336"/>
    </source>
</evidence>
<dbReference type="Pfam" id="PF00700">
    <property type="entry name" value="Flagellin_C"/>
    <property type="match status" value="1"/>
</dbReference>
<evidence type="ECO:0000256" key="3">
    <source>
        <dbReference type="ARBA" id="ARBA00023143"/>
    </source>
</evidence>
<dbReference type="Proteomes" id="UP000766336">
    <property type="component" value="Unassembled WGS sequence"/>
</dbReference>
<reference evidence="5 6" key="1">
    <citation type="submission" date="2021-05" db="EMBL/GenBank/DDBJ databases">
        <title>Roseococcus sp. XZZS9, whole genome shotgun sequencing project.</title>
        <authorList>
            <person name="Zhao G."/>
            <person name="Shen L."/>
        </authorList>
    </citation>
    <scope>NUCLEOTIDE SEQUENCE [LARGE SCALE GENOMIC DNA]</scope>
    <source>
        <strain evidence="5 6">XZZS9</strain>
    </source>
</reference>
<feature type="domain" description="Flagellin C-terminal" evidence="4">
    <location>
        <begin position="279"/>
        <end position="357"/>
    </location>
</feature>
<dbReference type="PANTHER" id="PTHR42792:SF1">
    <property type="entry name" value="FLAGELLAR HOOK-ASSOCIATED PROTEIN 3"/>
    <property type="match status" value="1"/>
</dbReference>
<dbReference type="PANTHER" id="PTHR42792">
    <property type="entry name" value="FLAGELLIN"/>
    <property type="match status" value="1"/>
</dbReference>
<dbReference type="InterPro" id="IPR001492">
    <property type="entry name" value="Flagellin"/>
</dbReference>
<evidence type="ECO:0000256" key="1">
    <source>
        <dbReference type="ARBA" id="ARBA00004365"/>
    </source>
</evidence>
<protein>
    <recommendedName>
        <fullName evidence="4">Flagellin C-terminal domain-containing protein</fullName>
    </recommendedName>
</protein>
<comment type="caution">
    <text evidence="5">The sequence shown here is derived from an EMBL/GenBank/DDBJ whole genome shotgun (WGS) entry which is preliminary data.</text>
</comment>
<dbReference type="Gene3D" id="1.20.1330.10">
    <property type="entry name" value="f41 fragment of flagellin, N-terminal domain"/>
    <property type="match status" value="1"/>
</dbReference>
<keyword evidence="3" id="KW-0975">Bacterial flagellum</keyword>
<gene>
    <name evidence="5" type="ORF">KHU32_06490</name>
</gene>
<comment type="similarity">
    <text evidence="2">Belongs to the bacterial flagellin family.</text>
</comment>